<dbReference type="SUPFAM" id="SSF53623">
    <property type="entry name" value="MurD-like peptide ligases, catalytic domain"/>
    <property type="match status" value="1"/>
</dbReference>
<keyword evidence="2" id="KW-0547">Nucleotide-binding</keyword>
<keyword evidence="3" id="KW-0067">ATP-binding</keyword>
<dbReference type="Gene3D" id="3.90.190.20">
    <property type="entry name" value="Mur ligase, C-terminal domain"/>
    <property type="match status" value="1"/>
</dbReference>
<dbReference type="InterPro" id="IPR036615">
    <property type="entry name" value="Mur_ligase_C_dom_sf"/>
</dbReference>
<gene>
    <name evidence="6" type="ORF">LCGC14_1879010</name>
</gene>
<comment type="caution">
    <text evidence="6">The sequence shown here is derived from an EMBL/GenBank/DDBJ whole genome shotgun (WGS) entry which is preliminary data.</text>
</comment>
<feature type="domain" description="Mur ligase central" evidence="5">
    <location>
        <begin position="102"/>
        <end position="247"/>
    </location>
</feature>
<dbReference type="PANTHER" id="PTHR43024:SF1">
    <property type="entry name" value="UDP-N-ACETYLMURAMOYL-TRIPEPTIDE--D-ALANYL-D-ALANINE LIGASE"/>
    <property type="match status" value="1"/>
</dbReference>
<dbReference type="AlphaFoldDB" id="A0A0F9IGV3"/>
<dbReference type="InterPro" id="IPR036565">
    <property type="entry name" value="Mur-like_cat_sf"/>
</dbReference>
<dbReference type="EMBL" id="LAZR01019311">
    <property type="protein sequence ID" value="KKL93005.1"/>
    <property type="molecule type" value="Genomic_DNA"/>
</dbReference>
<evidence type="ECO:0008006" key="7">
    <source>
        <dbReference type="Google" id="ProtNLM"/>
    </source>
</evidence>
<dbReference type="InterPro" id="IPR013221">
    <property type="entry name" value="Mur_ligase_cen"/>
</dbReference>
<dbReference type="GO" id="GO:0005524">
    <property type="term" value="F:ATP binding"/>
    <property type="evidence" value="ECO:0007669"/>
    <property type="project" value="UniProtKB-KW"/>
</dbReference>
<dbReference type="InterPro" id="IPR051046">
    <property type="entry name" value="MurCDEF_CellWall_CoF430Synth"/>
</dbReference>
<evidence type="ECO:0000256" key="2">
    <source>
        <dbReference type="ARBA" id="ARBA00022741"/>
    </source>
</evidence>
<feature type="non-terminal residue" evidence="6">
    <location>
        <position position="351"/>
    </location>
</feature>
<dbReference type="Pfam" id="PF02875">
    <property type="entry name" value="Mur_ligase_C"/>
    <property type="match status" value="1"/>
</dbReference>
<name>A0A0F9IGV3_9ZZZZ</name>
<dbReference type="SUPFAM" id="SSF53244">
    <property type="entry name" value="MurD-like peptide ligases, peptide-binding domain"/>
    <property type="match status" value="1"/>
</dbReference>
<feature type="domain" description="Mur ligase C-terminal" evidence="4">
    <location>
        <begin position="271"/>
        <end position="347"/>
    </location>
</feature>
<reference evidence="6" key="1">
    <citation type="journal article" date="2015" name="Nature">
        <title>Complex archaea that bridge the gap between prokaryotes and eukaryotes.</title>
        <authorList>
            <person name="Spang A."/>
            <person name="Saw J.H."/>
            <person name="Jorgensen S.L."/>
            <person name="Zaremba-Niedzwiedzka K."/>
            <person name="Martijn J."/>
            <person name="Lind A.E."/>
            <person name="van Eijk R."/>
            <person name="Schleper C."/>
            <person name="Guy L."/>
            <person name="Ettema T.J."/>
        </authorList>
    </citation>
    <scope>NUCLEOTIDE SEQUENCE</scope>
</reference>
<evidence type="ECO:0000259" key="5">
    <source>
        <dbReference type="Pfam" id="PF08245"/>
    </source>
</evidence>
<dbReference type="PANTHER" id="PTHR43024">
    <property type="entry name" value="UDP-N-ACETYLMURAMOYL-TRIPEPTIDE--D-ALANYL-D-ALANINE LIGASE"/>
    <property type="match status" value="1"/>
</dbReference>
<evidence type="ECO:0000256" key="1">
    <source>
        <dbReference type="ARBA" id="ARBA00022598"/>
    </source>
</evidence>
<dbReference type="GO" id="GO:0016881">
    <property type="term" value="F:acid-amino acid ligase activity"/>
    <property type="evidence" value="ECO:0007669"/>
    <property type="project" value="InterPro"/>
</dbReference>
<keyword evidence="1" id="KW-0436">Ligase</keyword>
<sequence length="351" mass="38407">MKTLLFTILRSVLRSLARATLWRYKPTVIGVTGNVGKTSTKLVIETVLIHEKRVRASSRSFNNELGLPLTILGSWKTTGGALFWLRVIFFSFFRLMMKRSSYPEVLVLEYGVDKPGDMQYLLSIVRPHIGVVTAIGDVPVHVEFFAGKEAIVKEKAKLIQQLPATGFALLNTDDVVVQSMREQTRAHVVTFGFAEQADMHITNFATSFENKIAAVTFKLHYGGSFIPVRIEGVLGRPQGYAAAVAAAIGLIFGMNLVDIAEALDDYHAPPGRLRVLRGVKETTVIDDTYNASPLAMEGALAALKGVRAKRKIAVLGDMLEIGKYAMDAHESLGRVAAKSAHILITVGRLGK</sequence>
<dbReference type="Gene3D" id="3.40.1190.10">
    <property type="entry name" value="Mur-like, catalytic domain"/>
    <property type="match status" value="1"/>
</dbReference>
<proteinExistence type="predicted"/>
<evidence type="ECO:0000313" key="6">
    <source>
        <dbReference type="EMBL" id="KKL93005.1"/>
    </source>
</evidence>
<evidence type="ECO:0000256" key="3">
    <source>
        <dbReference type="ARBA" id="ARBA00022840"/>
    </source>
</evidence>
<protein>
    <recommendedName>
        <fullName evidence="7">Mur ligase central domain-containing protein</fullName>
    </recommendedName>
</protein>
<evidence type="ECO:0000259" key="4">
    <source>
        <dbReference type="Pfam" id="PF02875"/>
    </source>
</evidence>
<dbReference type="InterPro" id="IPR004101">
    <property type="entry name" value="Mur_ligase_C"/>
</dbReference>
<organism evidence="6">
    <name type="scientific">marine sediment metagenome</name>
    <dbReference type="NCBI Taxonomy" id="412755"/>
    <lineage>
        <taxon>unclassified sequences</taxon>
        <taxon>metagenomes</taxon>
        <taxon>ecological metagenomes</taxon>
    </lineage>
</organism>
<accession>A0A0F9IGV3</accession>
<dbReference type="Pfam" id="PF08245">
    <property type="entry name" value="Mur_ligase_M"/>
    <property type="match status" value="1"/>
</dbReference>